<dbReference type="SUPFAM" id="SSF49562">
    <property type="entry name" value="C2 domain (Calcium/lipid-binding domain, CaLB)"/>
    <property type="match status" value="1"/>
</dbReference>
<protein>
    <recommendedName>
        <fullName evidence="3">C2 domain-containing protein</fullName>
    </recommendedName>
</protein>
<proteinExistence type="predicted"/>
<dbReference type="EMBL" id="OB809741">
    <property type="protein sequence ID" value="CAD7436114.1"/>
    <property type="molecule type" value="Genomic_DNA"/>
</dbReference>
<sequence>MLGGGARIPDRCSIDLTKLEREKTHRIWQELEEGAGSIFLLLTISGTTASETISDLTTYEENPRERTNLEKRYGLIHTFTNLRDVGHLTVKVFRAQGLAAADLGGKSDPFCVLELVNARLQTQTEYKTLTPFWQKIFTL</sequence>
<dbReference type="Gene3D" id="2.60.40.150">
    <property type="entry name" value="C2 domain"/>
    <property type="match status" value="1"/>
</dbReference>
<keyword evidence="2" id="KW-0106">Calcium</keyword>
<keyword evidence="1" id="KW-0479">Metal-binding</keyword>
<evidence type="ECO:0000313" key="4">
    <source>
        <dbReference type="EMBL" id="CAD7436114.1"/>
    </source>
</evidence>
<evidence type="ECO:0000259" key="3">
    <source>
        <dbReference type="PROSITE" id="PS50004"/>
    </source>
</evidence>
<reference evidence="4" key="1">
    <citation type="submission" date="2020-11" db="EMBL/GenBank/DDBJ databases">
        <authorList>
            <person name="Tran Van P."/>
        </authorList>
    </citation>
    <scope>NUCLEOTIDE SEQUENCE</scope>
</reference>
<name>A0A7R9EL98_9NEOP</name>
<organism evidence="4">
    <name type="scientific">Timema monikensis</name>
    <dbReference type="NCBI Taxonomy" id="170555"/>
    <lineage>
        <taxon>Eukaryota</taxon>
        <taxon>Metazoa</taxon>
        <taxon>Ecdysozoa</taxon>
        <taxon>Arthropoda</taxon>
        <taxon>Hexapoda</taxon>
        <taxon>Insecta</taxon>
        <taxon>Pterygota</taxon>
        <taxon>Neoptera</taxon>
        <taxon>Polyneoptera</taxon>
        <taxon>Phasmatodea</taxon>
        <taxon>Timematodea</taxon>
        <taxon>Timematoidea</taxon>
        <taxon>Timematidae</taxon>
        <taxon>Timema</taxon>
    </lineage>
</organism>
<evidence type="ECO:0000256" key="1">
    <source>
        <dbReference type="ARBA" id="ARBA00022723"/>
    </source>
</evidence>
<dbReference type="PROSITE" id="PS50004">
    <property type="entry name" value="C2"/>
    <property type="match status" value="1"/>
</dbReference>
<dbReference type="PANTHER" id="PTHR45911:SF4">
    <property type="entry name" value="MULTIPLE C2 AND TRANSMEMBRANE DOMAIN-CONTAINING PROTEIN"/>
    <property type="match status" value="1"/>
</dbReference>
<dbReference type="GO" id="GO:0030672">
    <property type="term" value="C:synaptic vesicle membrane"/>
    <property type="evidence" value="ECO:0007669"/>
    <property type="project" value="TreeGrafter"/>
</dbReference>
<dbReference type="InterPro" id="IPR035892">
    <property type="entry name" value="C2_domain_sf"/>
</dbReference>
<evidence type="ECO:0000256" key="2">
    <source>
        <dbReference type="ARBA" id="ARBA00022837"/>
    </source>
</evidence>
<dbReference type="GO" id="GO:0046928">
    <property type="term" value="P:regulation of neurotransmitter secretion"/>
    <property type="evidence" value="ECO:0007669"/>
    <property type="project" value="TreeGrafter"/>
</dbReference>
<dbReference type="InterPro" id="IPR000008">
    <property type="entry name" value="C2_dom"/>
</dbReference>
<dbReference type="AlphaFoldDB" id="A0A7R9EL98"/>
<gene>
    <name evidence="4" type="ORF">TMSB3V08_LOCUS12760</name>
</gene>
<dbReference type="Pfam" id="PF00168">
    <property type="entry name" value="C2"/>
    <property type="match status" value="1"/>
</dbReference>
<feature type="domain" description="C2" evidence="3">
    <location>
        <begin position="63"/>
        <end position="139"/>
    </location>
</feature>
<dbReference type="PANTHER" id="PTHR45911">
    <property type="entry name" value="C2 DOMAIN-CONTAINING PROTEIN"/>
    <property type="match status" value="1"/>
</dbReference>
<accession>A0A7R9EL98</accession>
<dbReference type="GO" id="GO:0005509">
    <property type="term" value="F:calcium ion binding"/>
    <property type="evidence" value="ECO:0007669"/>
    <property type="project" value="TreeGrafter"/>
</dbReference>